<dbReference type="AlphaFoldDB" id="A0A7I9XUV9"/>
<dbReference type="EMBL" id="BLKW01000002">
    <property type="protein sequence ID" value="GFG73739.1"/>
    <property type="molecule type" value="Genomic_DNA"/>
</dbReference>
<comment type="caution">
    <text evidence="1">The sequence shown here is derived from an EMBL/GenBank/DDBJ whole genome shotgun (WGS) entry which is preliminary data.</text>
</comment>
<sequence>MAEQTGHAVAALQSRQAGLAQQYAAAVDADRALADVVTSAHTATLEGARRLDEIGAEIESAVQKFALFATDTPIGAREFHRFLTAKQREIIAVVAHARELAEAKKTALESLRSCYAEQ</sequence>
<reference evidence="1 2" key="1">
    <citation type="journal article" date="2019" name="Emerg. Microbes Infect.">
        <title>Comprehensive subspecies identification of 175 nontuberculous mycobacteria species based on 7547 genomic profiles.</title>
        <authorList>
            <person name="Matsumoto Y."/>
            <person name="Kinjo T."/>
            <person name="Motooka D."/>
            <person name="Nabeya D."/>
            <person name="Jung N."/>
            <person name="Uechi K."/>
            <person name="Horii T."/>
            <person name="Iida T."/>
            <person name="Fujita J."/>
            <person name="Nakamura S."/>
        </authorList>
    </citation>
    <scope>NUCLEOTIDE SEQUENCE [LARGE SCALE GENOMIC DNA]</scope>
    <source>
        <strain evidence="1 2">JCM 17322</strain>
    </source>
</reference>
<protein>
    <recommendedName>
        <fullName evidence="3">Biofilm regulator BssS</fullName>
    </recommendedName>
</protein>
<gene>
    <name evidence="1" type="ORF">MBOT_11040</name>
</gene>
<dbReference type="InterPro" id="IPR019710">
    <property type="entry name" value="DUF4226"/>
</dbReference>
<dbReference type="Pfam" id="PF10774">
    <property type="entry name" value="DUF4226"/>
    <property type="match status" value="1"/>
</dbReference>
<proteinExistence type="predicted"/>
<keyword evidence="2" id="KW-1185">Reference proteome</keyword>
<organism evidence="1 2">
    <name type="scientific">Mycobacterium botniense</name>
    <dbReference type="NCBI Taxonomy" id="84962"/>
    <lineage>
        <taxon>Bacteria</taxon>
        <taxon>Bacillati</taxon>
        <taxon>Actinomycetota</taxon>
        <taxon>Actinomycetes</taxon>
        <taxon>Mycobacteriales</taxon>
        <taxon>Mycobacteriaceae</taxon>
        <taxon>Mycobacterium</taxon>
    </lineage>
</organism>
<name>A0A7I9XUV9_9MYCO</name>
<dbReference type="Proteomes" id="UP000465361">
    <property type="component" value="Unassembled WGS sequence"/>
</dbReference>
<accession>A0A7I9XUV9</accession>
<evidence type="ECO:0000313" key="2">
    <source>
        <dbReference type="Proteomes" id="UP000465361"/>
    </source>
</evidence>
<evidence type="ECO:0000313" key="1">
    <source>
        <dbReference type="EMBL" id="GFG73739.1"/>
    </source>
</evidence>
<dbReference type="RefSeq" id="WP_163755005.1">
    <property type="nucleotide sequence ID" value="NZ_BLKW01000002.1"/>
</dbReference>
<evidence type="ECO:0008006" key="3">
    <source>
        <dbReference type="Google" id="ProtNLM"/>
    </source>
</evidence>